<protein>
    <submittedName>
        <fullName evidence="3">Uncharacterized protein</fullName>
    </submittedName>
</protein>
<keyword evidence="2" id="KW-1133">Transmembrane helix</keyword>
<feature type="region of interest" description="Disordered" evidence="1">
    <location>
        <begin position="231"/>
        <end position="277"/>
    </location>
</feature>
<dbReference type="EMBL" id="QZAF01000137">
    <property type="protein sequence ID" value="THV71814.1"/>
    <property type="molecule type" value="Genomic_DNA"/>
</dbReference>
<keyword evidence="2" id="KW-0812">Transmembrane</keyword>
<proteinExistence type="predicted"/>
<evidence type="ECO:0000256" key="2">
    <source>
        <dbReference type="SAM" id="Phobius"/>
    </source>
</evidence>
<evidence type="ECO:0000313" key="4">
    <source>
        <dbReference type="EMBL" id="THW77098.1"/>
    </source>
</evidence>
<evidence type="ECO:0000313" key="6">
    <source>
        <dbReference type="Proteomes" id="UP000308802"/>
    </source>
</evidence>
<feature type="transmembrane region" description="Helical" evidence="2">
    <location>
        <begin position="50"/>
        <end position="75"/>
    </location>
</feature>
<feature type="transmembrane region" description="Helical" evidence="2">
    <location>
        <begin position="95"/>
        <end position="121"/>
    </location>
</feature>
<feature type="transmembrane region" description="Helical" evidence="2">
    <location>
        <begin position="25"/>
        <end position="43"/>
    </location>
</feature>
<evidence type="ECO:0000313" key="3">
    <source>
        <dbReference type="EMBL" id="THV71814.1"/>
    </source>
</evidence>
<dbReference type="Proteomes" id="UP000304951">
    <property type="component" value="Unassembled WGS sequence"/>
</dbReference>
<gene>
    <name evidence="4" type="ORF">D6D19_02538</name>
    <name evidence="3" type="ORF">D6D28_04157</name>
</gene>
<organism evidence="3 5">
    <name type="scientific">Aureobasidium pullulans</name>
    <name type="common">Black yeast</name>
    <name type="synonym">Pullularia pullulans</name>
    <dbReference type="NCBI Taxonomy" id="5580"/>
    <lineage>
        <taxon>Eukaryota</taxon>
        <taxon>Fungi</taxon>
        <taxon>Dikarya</taxon>
        <taxon>Ascomycota</taxon>
        <taxon>Pezizomycotina</taxon>
        <taxon>Dothideomycetes</taxon>
        <taxon>Dothideomycetidae</taxon>
        <taxon>Dothideales</taxon>
        <taxon>Saccotheciaceae</taxon>
        <taxon>Aureobasidium</taxon>
    </lineage>
</organism>
<sequence length="484" mass="52388">MEASTTQQSKRHSFTNNLITISLQLLLWSSLFPLSIQISFFAFSEVDSSLFLTNIICIAAAGTSLLVILIHSLIVRLQGSVFSRWAKTAATVFKVIILFVSCTAVLLWITTVGLGIIFTLARQPTCRPASSGTHEMWRKGRVCVLQRIALVVSMLAFIVSFVLCFTYNVSYDPFTAGLFGSKKTSVCLSPSDLQRTPQMVKRHSTLSFKCRSALLSPIAASSPLRISSPLRMSMNAGDEKPNGLGISSSRPSIEKSPLLSKSPSHSSSHSVSSSGTMQSLHKASTAYVPSVHTYLPSRVPTAYVPSPHGTHLYSPKHLPKIISVSAPAIATQSASLADAYPPKQSFDLPPIQTTSLYSSRRVSSTFLTPTSHMGPPAPMNFSSPRRGVPETMPVSPPVHMPLTRPTNLYSMRRAPTPYTPAVQGNGPAPRRFPVVLTPPSQSNRLPSALLAPPPSIRQLNSARRGVSYASNTSSIYSRHVGDDK</sequence>
<accession>A0A4S8SLU5</accession>
<dbReference type="AlphaFoldDB" id="A0A4S8SLU5"/>
<feature type="transmembrane region" description="Helical" evidence="2">
    <location>
        <begin position="142"/>
        <end position="163"/>
    </location>
</feature>
<feature type="compositionally biased region" description="Low complexity" evidence="1">
    <location>
        <begin position="255"/>
        <end position="274"/>
    </location>
</feature>
<dbReference type="Proteomes" id="UP000308802">
    <property type="component" value="Unassembled WGS sequence"/>
</dbReference>
<reference evidence="5 6" key="1">
    <citation type="submission" date="2018-10" db="EMBL/GenBank/DDBJ databases">
        <title>Fifty Aureobasidium pullulans genomes reveal a recombining polyextremotolerant generalist.</title>
        <authorList>
            <person name="Gostincar C."/>
            <person name="Turk M."/>
            <person name="Zajc J."/>
            <person name="Gunde-Cimerman N."/>
        </authorList>
    </citation>
    <scope>NUCLEOTIDE SEQUENCE [LARGE SCALE GENOMIC DNA]</scope>
    <source>
        <strain evidence="4 6">EXF-10659</strain>
        <strain evidence="3 5">EXF-11900</strain>
    </source>
</reference>
<keyword evidence="2" id="KW-0472">Membrane</keyword>
<name>A0A4S8SLU5_AURPU</name>
<evidence type="ECO:0000313" key="5">
    <source>
        <dbReference type="Proteomes" id="UP000304951"/>
    </source>
</evidence>
<dbReference type="EMBL" id="QZAO01000047">
    <property type="protein sequence ID" value="THW77098.1"/>
    <property type="molecule type" value="Genomic_DNA"/>
</dbReference>
<comment type="caution">
    <text evidence="3">The sequence shown here is derived from an EMBL/GenBank/DDBJ whole genome shotgun (WGS) entry which is preliminary data.</text>
</comment>
<evidence type="ECO:0000256" key="1">
    <source>
        <dbReference type="SAM" id="MobiDB-lite"/>
    </source>
</evidence>